<proteinExistence type="predicted"/>
<protein>
    <submittedName>
        <fullName evidence="1">Uncharacterized protein</fullName>
    </submittedName>
</protein>
<keyword evidence="2" id="KW-1185">Reference proteome</keyword>
<comment type="caution">
    <text evidence="1">The sequence shown here is derived from an EMBL/GenBank/DDBJ whole genome shotgun (WGS) entry which is preliminary data.</text>
</comment>
<reference evidence="1 2" key="1">
    <citation type="journal article" date="2012" name="Genome Biol.">
        <title>Sequencing three crocodilian genomes to illuminate the evolution of archosaurs and amniotes.</title>
        <authorList>
            <person name="St John J.A."/>
            <person name="Braun E.L."/>
            <person name="Isberg S.R."/>
            <person name="Miles L.G."/>
            <person name="Chong A.Y."/>
            <person name="Gongora J."/>
            <person name="Dalzell P."/>
            <person name="Moran C."/>
            <person name="Bed'hom B."/>
            <person name="Abzhanov A."/>
            <person name="Burgess S.C."/>
            <person name="Cooksey A.M."/>
            <person name="Castoe T.A."/>
            <person name="Crawford N.G."/>
            <person name="Densmore L.D."/>
            <person name="Drew J.C."/>
            <person name="Edwards S.V."/>
            <person name="Faircloth B.C."/>
            <person name="Fujita M.K."/>
            <person name="Greenwold M.J."/>
            <person name="Hoffmann F.G."/>
            <person name="Howard J.M."/>
            <person name="Iguchi T."/>
            <person name="Janes D.E."/>
            <person name="Khan S.Y."/>
            <person name="Kohno S."/>
            <person name="de Koning A.J."/>
            <person name="Lance S.L."/>
            <person name="McCarthy F.M."/>
            <person name="McCormack J.E."/>
            <person name="Merchant M.E."/>
            <person name="Peterson D.G."/>
            <person name="Pollock D.D."/>
            <person name="Pourmand N."/>
            <person name="Raney B.J."/>
            <person name="Roessler K.A."/>
            <person name="Sanford J.R."/>
            <person name="Sawyer R.H."/>
            <person name="Schmidt C.J."/>
            <person name="Triplett E.W."/>
            <person name="Tuberville T.D."/>
            <person name="Venegas-Anaya M."/>
            <person name="Howard J.T."/>
            <person name="Jarvis E.D."/>
            <person name="Guillette L.J.Jr."/>
            <person name="Glenn T.C."/>
            <person name="Green R.E."/>
            <person name="Ray D.A."/>
        </authorList>
    </citation>
    <scope>NUCLEOTIDE SEQUENCE [LARGE SCALE GENOMIC DNA]</scope>
    <source>
        <strain evidence="1">KSC_2009_1</strain>
    </source>
</reference>
<dbReference type="Proteomes" id="UP000050525">
    <property type="component" value="Unassembled WGS sequence"/>
</dbReference>
<organism evidence="1 2">
    <name type="scientific">Alligator mississippiensis</name>
    <name type="common">American alligator</name>
    <dbReference type="NCBI Taxonomy" id="8496"/>
    <lineage>
        <taxon>Eukaryota</taxon>
        <taxon>Metazoa</taxon>
        <taxon>Chordata</taxon>
        <taxon>Craniata</taxon>
        <taxon>Vertebrata</taxon>
        <taxon>Euteleostomi</taxon>
        <taxon>Archelosauria</taxon>
        <taxon>Archosauria</taxon>
        <taxon>Crocodylia</taxon>
        <taxon>Alligatoridae</taxon>
        <taxon>Alligatorinae</taxon>
        <taxon>Alligator</taxon>
    </lineage>
</organism>
<gene>
    <name evidence="1" type="ORF">Y1Q_0001118</name>
</gene>
<dbReference type="EMBL" id="AKHW03006672">
    <property type="protein sequence ID" value="KYO19209.1"/>
    <property type="molecule type" value="Genomic_DNA"/>
</dbReference>
<name>A0A151M3V9_ALLMI</name>
<accession>A0A151M3V9</accession>
<evidence type="ECO:0000313" key="2">
    <source>
        <dbReference type="Proteomes" id="UP000050525"/>
    </source>
</evidence>
<sequence length="111" mass="12295">MSFVTLDTHLLCAQRARLLPEIKGVMKTTRQSLKVWGILDNNAAAFPHSETADTPALAFIGFMCLDLSKSFHETVIEKNFSIFSSSENHHHGELTCCGVKAWDKASSLDLD</sequence>
<evidence type="ECO:0000313" key="1">
    <source>
        <dbReference type="EMBL" id="KYO19209.1"/>
    </source>
</evidence>
<dbReference type="AlphaFoldDB" id="A0A151M3V9"/>